<sequence length="131" mass="14435">MFGVCLSEELGVECKWAVCLIRGEEVGLRSGGWCSERQLNRKHRTSSFRKGNPVSPETSYHPWLSAAGTYCSTPASLQIRPLGGKPRPAHPPPGHQGDPNKPRSKPPDTSPHDRGLGRIRDMLRTSDCYGE</sequence>
<proteinExistence type="predicted"/>
<reference evidence="1" key="1">
    <citation type="submission" date="2021-05" db="EMBL/GenBank/DDBJ databases">
        <authorList>
            <person name="Pan Q."/>
            <person name="Jouanno E."/>
            <person name="Zahm M."/>
            <person name="Klopp C."/>
            <person name="Cabau C."/>
            <person name="Louis A."/>
            <person name="Berthelot C."/>
            <person name="Parey E."/>
            <person name="Roest Crollius H."/>
            <person name="Montfort J."/>
            <person name="Robinson-Rechavi M."/>
            <person name="Bouchez O."/>
            <person name="Lampietro C."/>
            <person name="Lopez Roques C."/>
            <person name="Donnadieu C."/>
            <person name="Postlethwait J."/>
            <person name="Bobe J."/>
            <person name="Dillon D."/>
            <person name="Chandos A."/>
            <person name="von Hippel F."/>
            <person name="Guiguen Y."/>
        </authorList>
    </citation>
    <scope>NUCLEOTIDE SEQUENCE</scope>
    <source>
        <strain evidence="1">YG-Jan2019</strain>
    </source>
</reference>
<protein>
    <submittedName>
        <fullName evidence="1">Uncharacterized protein</fullName>
    </submittedName>
</protein>
<evidence type="ECO:0000313" key="2">
    <source>
        <dbReference type="Proteomes" id="UP001157502"/>
    </source>
</evidence>
<name>A0ACC2FGF1_DALPE</name>
<comment type="caution">
    <text evidence="1">The sequence shown here is derived from an EMBL/GenBank/DDBJ whole genome shotgun (WGS) entry which is preliminary data.</text>
</comment>
<accession>A0ACC2FGF1</accession>
<gene>
    <name evidence="1" type="ORF">DPEC_G00299180</name>
</gene>
<dbReference type="EMBL" id="CM055755">
    <property type="protein sequence ID" value="KAJ7990330.1"/>
    <property type="molecule type" value="Genomic_DNA"/>
</dbReference>
<organism evidence="1 2">
    <name type="scientific">Dallia pectoralis</name>
    <name type="common">Alaska blackfish</name>
    <dbReference type="NCBI Taxonomy" id="75939"/>
    <lineage>
        <taxon>Eukaryota</taxon>
        <taxon>Metazoa</taxon>
        <taxon>Chordata</taxon>
        <taxon>Craniata</taxon>
        <taxon>Vertebrata</taxon>
        <taxon>Euteleostomi</taxon>
        <taxon>Actinopterygii</taxon>
        <taxon>Neopterygii</taxon>
        <taxon>Teleostei</taxon>
        <taxon>Protacanthopterygii</taxon>
        <taxon>Esociformes</taxon>
        <taxon>Umbridae</taxon>
        <taxon>Dallia</taxon>
    </lineage>
</organism>
<evidence type="ECO:0000313" key="1">
    <source>
        <dbReference type="EMBL" id="KAJ7990330.1"/>
    </source>
</evidence>
<keyword evidence="2" id="KW-1185">Reference proteome</keyword>
<dbReference type="Proteomes" id="UP001157502">
    <property type="component" value="Chromosome 28"/>
</dbReference>